<name>A0A5K7XGH8_9BACT</name>
<reference evidence="2" key="1">
    <citation type="submission" date="2019-10" db="EMBL/GenBank/DDBJ databases">
        <title>Lacipirellula parvula gen. nov., sp. nov., representing a lineage of planctomycetes widespread in freshwater anoxic habitats, and description of the family Lacipirellulaceae.</title>
        <authorList>
            <person name="Dedysh S.N."/>
            <person name="Kulichevskaya I.S."/>
            <person name="Beletsky A.V."/>
            <person name="Rakitin A.L."/>
            <person name="Mardanov A.V."/>
            <person name="Ivanova A.A."/>
            <person name="Saltykova V.X."/>
            <person name="Rijpstra W.I.C."/>
            <person name="Sinninghe Damste J.S."/>
            <person name="Ravin N.V."/>
        </authorList>
    </citation>
    <scope>NUCLEOTIDE SEQUENCE [LARGE SCALE GENOMIC DNA]</scope>
    <source>
        <strain evidence="2">PX69</strain>
    </source>
</reference>
<accession>A0A5K7XGH8</accession>
<keyword evidence="2" id="KW-1185">Reference proteome</keyword>
<organism evidence="1 2">
    <name type="scientific">Lacipirellula parvula</name>
    <dbReference type="NCBI Taxonomy" id="2650471"/>
    <lineage>
        <taxon>Bacteria</taxon>
        <taxon>Pseudomonadati</taxon>
        <taxon>Planctomycetota</taxon>
        <taxon>Planctomycetia</taxon>
        <taxon>Pirellulales</taxon>
        <taxon>Lacipirellulaceae</taxon>
        <taxon>Lacipirellula</taxon>
    </lineage>
</organism>
<evidence type="ECO:0000313" key="1">
    <source>
        <dbReference type="EMBL" id="BBO35994.1"/>
    </source>
</evidence>
<dbReference type="KEGG" id="lpav:PLANPX_5606"/>
<gene>
    <name evidence="1" type="ORF">PLANPX_5606</name>
</gene>
<proteinExistence type="predicted"/>
<dbReference type="Proteomes" id="UP000326837">
    <property type="component" value="Chromosome"/>
</dbReference>
<protein>
    <submittedName>
        <fullName evidence="1">Uncharacterized protein</fullName>
    </submittedName>
</protein>
<evidence type="ECO:0000313" key="2">
    <source>
        <dbReference type="Proteomes" id="UP000326837"/>
    </source>
</evidence>
<sequence>MWNAEYKGERMGRGFSRIRRIDADEEVVRQLKLSFQHSAAANAEDFFNTENTEITERDAESKRRFFFSVSSVLSVFNLFSFV</sequence>
<dbReference type="AlphaFoldDB" id="A0A5K7XGH8"/>
<dbReference type="EMBL" id="AP021861">
    <property type="protein sequence ID" value="BBO35994.1"/>
    <property type="molecule type" value="Genomic_DNA"/>
</dbReference>